<dbReference type="OrthoDB" id="21648at2759"/>
<proteinExistence type="predicted"/>
<protein>
    <submittedName>
        <fullName evidence="2">Uncharacterized protein</fullName>
    </submittedName>
</protein>
<dbReference type="EMBL" id="KB467831">
    <property type="protein sequence ID" value="PCH33271.1"/>
    <property type="molecule type" value="Genomic_DNA"/>
</dbReference>
<evidence type="ECO:0000313" key="3">
    <source>
        <dbReference type="Proteomes" id="UP000218811"/>
    </source>
</evidence>
<dbReference type="OMA" id="EEWDVAQ"/>
<feature type="compositionally biased region" description="Polar residues" evidence="1">
    <location>
        <begin position="1"/>
        <end position="10"/>
    </location>
</feature>
<feature type="compositionally biased region" description="Basic and acidic residues" evidence="1">
    <location>
        <begin position="71"/>
        <end position="80"/>
    </location>
</feature>
<dbReference type="AlphaFoldDB" id="A0A2H3IU80"/>
<dbReference type="STRING" id="742152.A0A2H3IU80"/>
<organism evidence="2 3">
    <name type="scientific">Wolfiporia cocos (strain MD-104)</name>
    <name type="common">Brown rot fungus</name>
    <dbReference type="NCBI Taxonomy" id="742152"/>
    <lineage>
        <taxon>Eukaryota</taxon>
        <taxon>Fungi</taxon>
        <taxon>Dikarya</taxon>
        <taxon>Basidiomycota</taxon>
        <taxon>Agaricomycotina</taxon>
        <taxon>Agaricomycetes</taxon>
        <taxon>Polyporales</taxon>
        <taxon>Phaeolaceae</taxon>
        <taxon>Wolfiporia</taxon>
    </lineage>
</organism>
<evidence type="ECO:0000313" key="2">
    <source>
        <dbReference type="EMBL" id="PCH33271.1"/>
    </source>
</evidence>
<feature type="compositionally biased region" description="Polar residues" evidence="1">
    <location>
        <begin position="56"/>
        <end position="65"/>
    </location>
</feature>
<feature type="region of interest" description="Disordered" evidence="1">
    <location>
        <begin position="718"/>
        <end position="762"/>
    </location>
</feature>
<feature type="region of interest" description="Disordered" evidence="1">
    <location>
        <begin position="113"/>
        <end position="132"/>
    </location>
</feature>
<feature type="region of interest" description="Disordered" evidence="1">
    <location>
        <begin position="1"/>
        <end position="88"/>
    </location>
</feature>
<feature type="compositionally biased region" description="Low complexity" evidence="1">
    <location>
        <begin position="739"/>
        <end position="762"/>
    </location>
</feature>
<sequence length="762" mass="80779">MARATRSTAQADKDTKPQDTAPATRKGGNKKRKRNTNSENGDAVEGGDQPAVKQARTGSRPQSEEQLPVDGETKEVEPRGSGDVPIDQSDAQKILDVLEMIDTQGLLDRVFPLPNELPEANPPDSSSTPSSSVQTYSFRALLKNSSGYPLKVLRSAVQHLFPISSHPRSRPSAPAAQQLRFCNLALSLLDLASFHSVPTPLDAQSVFPSLFEDPPPDAEDAKPPKPDAAPQPPEPHKRRYALVQHLPTGDWWTSLNSDTAPTVSEGKGPTDLPIGHAELAIILPTASTSTLITQKTLGEYVTRRTFQPMQPLPAPRRVSCGKFLDYGPYASFAPSFDQDGTEAGRDALGEVIWQQRQKALIREKIKGKQKALSAAPVAGDGDVDMLPALTETGGDGDEWEAALESLVSPEEASAIKAAMGSLELEQAVQELLDRNARALVRLQRLQRERLGTDVGGSSTVQEGSEEWETAQAIIDSLAVLASLRPRSSSDNQDNSPFIPPTSVLRTLQRTLPIDATRGWYGTLPASRTTALRDDNTVQAKAGATAPTTTAAIAAPTTTAATAKPQATASPYAPYSYGNYTSQYRGPYGSYGQTGGYYGYAAGQTTGNGGYPSTPYGVGTSGYQYGPFYNYSPPVANAQAQTQMGATGGSTPQSATTPSTVASNYATFFATTAQQPQPQRAVANTVLTAAAKPYQPAAWQGGQQNTNYVAPTLPPHLRAAATTTPTAGGASTPGTPQPATPGTTATTYSSFYSTYQPTTPAAR</sequence>
<accession>A0A2H3IU80</accession>
<keyword evidence="3" id="KW-1185">Reference proteome</keyword>
<gene>
    <name evidence="2" type="ORF">WOLCODRAFT_111555</name>
</gene>
<name>A0A2H3IU80_WOLCO</name>
<reference evidence="2 3" key="1">
    <citation type="journal article" date="2012" name="Science">
        <title>The Paleozoic origin of enzymatic lignin decomposition reconstructed from 31 fungal genomes.</title>
        <authorList>
            <person name="Floudas D."/>
            <person name="Binder M."/>
            <person name="Riley R."/>
            <person name="Barry K."/>
            <person name="Blanchette R.A."/>
            <person name="Henrissat B."/>
            <person name="Martinez A.T."/>
            <person name="Otillar R."/>
            <person name="Spatafora J.W."/>
            <person name="Yadav J.S."/>
            <person name="Aerts A."/>
            <person name="Benoit I."/>
            <person name="Boyd A."/>
            <person name="Carlson A."/>
            <person name="Copeland A."/>
            <person name="Coutinho P.M."/>
            <person name="de Vries R.P."/>
            <person name="Ferreira P."/>
            <person name="Findley K."/>
            <person name="Foster B."/>
            <person name="Gaskell J."/>
            <person name="Glotzer D."/>
            <person name="Gorecki P."/>
            <person name="Heitman J."/>
            <person name="Hesse C."/>
            <person name="Hori C."/>
            <person name="Igarashi K."/>
            <person name="Jurgens J.A."/>
            <person name="Kallen N."/>
            <person name="Kersten P."/>
            <person name="Kohler A."/>
            <person name="Kuees U."/>
            <person name="Kumar T.K.A."/>
            <person name="Kuo A."/>
            <person name="LaButti K."/>
            <person name="Larrondo L.F."/>
            <person name="Lindquist E."/>
            <person name="Ling A."/>
            <person name="Lombard V."/>
            <person name="Lucas S."/>
            <person name="Lundell T."/>
            <person name="Martin R."/>
            <person name="McLaughlin D.J."/>
            <person name="Morgenstern I."/>
            <person name="Morin E."/>
            <person name="Murat C."/>
            <person name="Nagy L.G."/>
            <person name="Nolan M."/>
            <person name="Ohm R.A."/>
            <person name="Patyshakuliyeva A."/>
            <person name="Rokas A."/>
            <person name="Ruiz-Duenas F.J."/>
            <person name="Sabat G."/>
            <person name="Salamov A."/>
            <person name="Samejima M."/>
            <person name="Schmutz J."/>
            <person name="Slot J.C."/>
            <person name="St John F."/>
            <person name="Stenlid J."/>
            <person name="Sun H."/>
            <person name="Sun S."/>
            <person name="Syed K."/>
            <person name="Tsang A."/>
            <person name="Wiebenga A."/>
            <person name="Young D."/>
            <person name="Pisabarro A."/>
            <person name="Eastwood D.C."/>
            <person name="Martin F."/>
            <person name="Cullen D."/>
            <person name="Grigoriev I.V."/>
            <person name="Hibbett D.S."/>
        </authorList>
    </citation>
    <scope>NUCLEOTIDE SEQUENCE [LARGE SCALE GENOMIC DNA]</scope>
    <source>
        <strain evidence="2 3">MD-104</strain>
    </source>
</reference>
<evidence type="ECO:0000256" key="1">
    <source>
        <dbReference type="SAM" id="MobiDB-lite"/>
    </source>
</evidence>
<feature type="compositionally biased region" description="Low complexity" evidence="1">
    <location>
        <begin position="718"/>
        <end position="733"/>
    </location>
</feature>
<feature type="region of interest" description="Disordered" evidence="1">
    <location>
        <begin position="205"/>
        <end position="235"/>
    </location>
</feature>
<dbReference type="Proteomes" id="UP000218811">
    <property type="component" value="Unassembled WGS sequence"/>
</dbReference>